<comment type="caution">
    <text evidence="2">The sequence shown here is derived from an EMBL/GenBank/DDBJ whole genome shotgun (WGS) entry which is preliminary data.</text>
</comment>
<keyword evidence="3" id="KW-1185">Reference proteome</keyword>
<dbReference type="RefSeq" id="WP_147390656.1">
    <property type="nucleotide sequence ID" value="NZ_AQHF01000020.1"/>
</dbReference>
<protein>
    <recommendedName>
        <fullName evidence="4">Tetratricopeptide repeat protein</fullName>
    </recommendedName>
</protein>
<dbReference type="Pfam" id="PF14559">
    <property type="entry name" value="TPR_19"/>
    <property type="match status" value="1"/>
</dbReference>
<dbReference type="InterPro" id="IPR019734">
    <property type="entry name" value="TPR_rpt"/>
</dbReference>
<dbReference type="SUPFAM" id="SSF48452">
    <property type="entry name" value="TPR-like"/>
    <property type="match status" value="1"/>
</dbReference>
<keyword evidence="1" id="KW-0802">TPR repeat</keyword>
<organism evidence="2 3">
    <name type="scientific">Pseudoalteromonas peptidolytica F12-50-A1</name>
    <dbReference type="NCBI Taxonomy" id="1315280"/>
    <lineage>
        <taxon>Bacteria</taxon>
        <taxon>Pseudomonadati</taxon>
        <taxon>Pseudomonadota</taxon>
        <taxon>Gammaproteobacteria</taxon>
        <taxon>Alteromonadales</taxon>
        <taxon>Pseudoalteromonadaceae</taxon>
        <taxon>Pseudoalteromonas</taxon>
    </lineage>
</organism>
<dbReference type="PROSITE" id="PS50005">
    <property type="entry name" value="TPR"/>
    <property type="match status" value="1"/>
</dbReference>
<feature type="repeat" description="TPR" evidence="1">
    <location>
        <begin position="235"/>
        <end position="268"/>
    </location>
</feature>
<evidence type="ECO:0000313" key="2">
    <source>
        <dbReference type="EMBL" id="MBE0345979.1"/>
    </source>
</evidence>
<dbReference type="PANTHER" id="PTHR12558">
    <property type="entry name" value="CELL DIVISION CYCLE 16,23,27"/>
    <property type="match status" value="1"/>
</dbReference>
<dbReference type="InterPro" id="IPR011990">
    <property type="entry name" value="TPR-like_helical_dom_sf"/>
</dbReference>
<accession>A0A8I0T588</accession>
<dbReference type="AlphaFoldDB" id="A0A8I0T588"/>
<sequence>MKAVTQCLVVILTALLSGCNSTPKATIDTSILNSTHHFNIQQVESHKDVFQLNNEIKAKLEHYFHNEEIGVKRAKMLMEFLVNSGDDSLSYLSGANLTASQAFSSMNANCLSLSILTHAIAKQVGLKTQFQRVHIPEYWDESQGYSLLTGHVNIKIFEVDNTQDAIKTLYVKPTSVTVDFDPNSRNQHFSTSSISTGTILSMFYNNKGAMEMIKGDLDMAYSYYRAAIESDQYHDGAWGNLGILYRITDQYQLAERAYQQAIAINKDNRNALGNLAKLYYLTGRNDDAKTIERNIHEQRKNNPYYMLVLGNEAFNSGDFSRAKHFYIQARELDKNLHESYFGLAKVAFAQNDKKAADRYLKKAYNTASFEHDKLRYEGKLALLKSIANNQPSENNNKER</sequence>
<dbReference type="PROSITE" id="PS51257">
    <property type="entry name" value="PROKAR_LIPOPROTEIN"/>
    <property type="match status" value="1"/>
</dbReference>
<dbReference type="EMBL" id="AQHF01000020">
    <property type="protein sequence ID" value="MBE0345979.1"/>
    <property type="molecule type" value="Genomic_DNA"/>
</dbReference>
<dbReference type="Proteomes" id="UP000660708">
    <property type="component" value="Unassembled WGS sequence"/>
</dbReference>
<gene>
    <name evidence="2" type="ORF">PPEP_a0975</name>
</gene>
<dbReference type="PANTHER" id="PTHR12558:SF13">
    <property type="entry name" value="CELL DIVISION CYCLE PROTEIN 27 HOMOLOG"/>
    <property type="match status" value="1"/>
</dbReference>
<proteinExistence type="predicted"/>
<evidence type="ECO:0000256" key="1">
    <source>
        <dbReference type="PROSITE-ProRule" id="PRU00339"/>
    </source>
</evidence>
<reference evidence="2 3" key="1">
    <citation type="submission" date="2015-06" db="EMBL/GenBank/DDBJ databases">
        <title>Genome sequence of Pseudoalteromonas peptidolytica.</title>
        <authorList>
            <person name="Xie B.-B."/>
            <person name="Rong J.-C."/>
            <person name="Qin Q.-L."/>
            <person name="Zhang Y.-Z."/>
        </authorList>
    </citation>
    <scope>NUCLEOTIDE SEQUENCE [LARGE SCALE GENOMIC DNA]</scope>
    <source>
        <strain evidence="2 3">F12-50-A1</strain>
    </source>
</reference>
<dbReference type="Pfam" id="PF13181">
    <property type="entry name" value="TPR_8"/>
    <property type="match status" value="2"/>
</dbReference>
<evidence type="ECO:0000313" key="3">
    <source>
        <dbReference type="Proteomes" id="UP000660708"/>
    </source>
</evidence>
<dbReference type="SMART" id="SM00028">
    <property type="entry name" value="TPR"/>
    <property type="match status" value="5"/>
</dbReference>
<dbReference type="Gene3D" id="1.25.40.10">
    <property type="entry name" value="Tetratricopeptide repeat domain"/>
    <property type="match status" value="1"/>
</dbReference>
<name>A0A8I0T588_9GAMM</name>
<evidence type="ECO:0008006" key="4">
    <source>
        <dbReference type="Google" id="ProtNLM"/>
    </source>
</evidence>